<name>A0A9N9JNV9_9GLOM</name>
<protein>
    <submittedName>
        <fullName evidence="1">26345_t:CDS:1</fullName>
    </submittedName>
</protein>
<feature type="non-terminal residue" evidence="1">
    <location>
        <position position="94"/>
    </location>
</feature>
<dbReference type="Proteomes" id="UP000789405">
    <property type="component" value="Unassembled WGS sequence"/>
</dbReference>
<accession>A0A9N9JNV9</accession>
<evidence type="ECO:0000313" key="2">
    <source>
        <dbReference type="Proteomes" id="UP000789405"/>
    </source>
</evidence>
<comment type="caution">
    <text evidence="1">The sequence shown here is derived from an EMBL/GenBank/DDBJ whole genome shotgun (WGS) entry which is preliminary data.</text>
</comment>
<dbReference type="EMBL" id="CAJVPY010026086">
    <property type="protein sequence ID" value="CAG8789197.1"/>
    <property type="molecule type" value="Genomic_DNA"/>
</dbReference>
<proteinExistence type="predicted"/>
<keyword evidence="2" id="KW-1185">Reference proteome</keyword>
<gene>
    <name evidence="1" type="ORF">DERYTH_LOCUS21056</name>
</gene>
<reference evidence="1" key="1">
    <citation type="submission" date="2021-06" db="EMBL/GenBank/DDBJ databases">
        <authorList>
            <person name="Kallberg Y."/>
            <person name="Tangrot J."/>
            <person name="Rosling A."/>
        </authorList>
    </citation>
    <scope>NUCLEOTIDE SEQUENCE</scope>
    <source>
        <strain evidence="1">MA453B</strain>
    </source>
</reference>
<sequence length="94" mass="10752">MASFININSDTDDTFEEIDFNEINEQSDDDNIKEITYFTKNLTAQHIQFSAVSVEYPSTDPEGESSNVNCPFFDEFNNEKIQVIKDQRKCGGVK</sequence>
<dbReference type="OrthoDB" id="2388572at2759"/>
<dbReference type="AlphaFoldDB" id="A0A9N9JNV9"/>
<organism evidence="1 2">
    <name type="scientific">Dentiscutata erythropus</name>
    <dbReference type="NCBI Taxonomy" id="1348616"/>
    <lineage>
        <taxon>Eukaryota</taxon>
        <taxon>Fungi</taxon>
        <taxon>Fungi incertae sedis</taxon>
        <taxon>Mucoromycota</taxon>
        <taxon>Glomeromycotina</taxon>
        <taxon>Glomeromycetes</taxon>
        <taxon>Diversisporales</taxon>
        <taxon>Gigasporaceae</taxon>
        <taxon>Dentiscutata</taxon>
    </lineage>
</organism>
<evidence type="ECO:0000313" key="1">
    <source>
        <dbReference type="EMBL" id="CAG8789197.1"/>
    </source>
</evidence>